<accession>A0A7R6PYC1</accession>
<dbReference type="RefSeq" id="WP_269089392.1">
    <property type="nucleotide sequence ID" value="NZ_AP017470.1"/>
</dbReference>
<comment type="similarity">
    <text evidence="5">Belongs to the peptidase M24B family.</text>
</comment>
<keyword evidence="9" id="KW-1185">Reference proteome</keyword>
<keyword evidence="8" id="KW-0031">Aminopeptidase</keyword>
<dbReference type="Proteomes" id="UP000595564">
    <property type="component" value="Chromosome"/>
</dbReference>
<gene>
    <name evidence="8" type="ORF">TTHT_0234</name>
</gene>
<dbReference type="AlphaFoldDB" id="A0A7R6PYC1"/>
<dbReference type="InterPro" id="IPR029149">
    <property type="entry name" value="Creatin/AminoP/Spt16_N"/>
</dbReference>
<dbReference type="GO" id="GO:0008237">
    <property type="term" value="F:metallopeptidase activity"/>
    <property type="evidence" value="ECO:0007669"/>
    <property type="project" value="UniProtKB-KW"/>
</dbReference>
<evidence type="ECO:0000313" key="8">
    <source>
        <dbReference type="EMBL" id="BBB31858.1"/>
    </source>
</evidence>
<feature type="domain" description="Creatinase N-terminal" evidence="7">
    <location>
        <begin position="11"/>
        <end position="135"/>
    </location>
</feature>
<dbReference type="InterPro" id="IPR000587">
    <property type="entry name" value="Creatinase_N"/>
</dbReference>
<evidence type="ECO:0000256" key="2">
    <source>
        <dbReference type="ARBA" id="ARBA00022723"/>
    </source>
</evidence>
<dbReference type="PROSITE" id="PS00491">
    <property type="entry name" value="PROLINE_PEPTIDASE"/>
    <property type="match status" value="1"/>
</dbReference>
<evidence type="ECO:0000256" key="3">
    <source>
        <dbReference type="ARBA" id="ARBA00022801"/>
    </source>
</evidence>
<evidence type="ECO:0000256" key="4">
    <source>
        <dbReference type="ARBA" id="ARBA00023049"/>
    </source>
</evidence>
<keyword evidence="1" id="KW-0645">Protease</keyword>
<dbReference type="Gene3D" id="3.40.350.10">
    <property type="entry name" value="Creatinase/prolidase N-terminal domain"/>
    <property type="match status" value="1"/>
</dbReference>
<proteinExistence type="inferred from homology"/>
<dbReference type="Pfam" id="PF00557">
    <property type="entry name" value="Peptidase_M24"/>
    <property type="match status" value="1"/>
</dbReference>
<feature type="domain" description="Peptidase M24" evidence="6">
    <location>
        <begin position="144"/>
        <end position="345"/>
    </location>
</feature>
<dbReference type="InterPro" id="IPR001131">
    <property type="entry name" value="Peptidase_M24B_aminopep-P_CS"/>
</dbReference>
<dbReference type="InterPro" id="IPR050659">
    <property type="entry name" value="Peptidase_M24B"/>
</dbReference>
<keyword evidence="2 5" id="KW-0479">Metal-binding</keyword>
<evidence type="ECO:0000259" key="6">
    <source>
        <dbReference type="Pfam" id="PF00557"/>
    </source>
</evidence>
<evidence type="ECO:0000256" key="5">
    <source>
        <dbReference type="RuleBase" id="RU000590"/>
    </source>
</evidence>
<dbReference type="GO" id="GO:0046872">
    <property type="term" value="F:metal ion binding"/>
    <property type="evidence" value="ECO:0007669"/>
    <property type="project" value="UniProtKB-KW"/>
</dbReference>
<evidence type="ECO:0000313" key="9">
    <source>
        <dbReference type="Proteomes" id="UP000595564"/>
    </source>
</evidence>
<organism evidence="8 9">
    <name type="scientific">Thermotomaculum hydrothermale</name>
    <dbReference type="NCBI Taxonomy" id="981385"/>
    <lineage>
        <taxon>Bacteria</taxon>
        <taxon>Pseudomonadati</taxon>
        <taxon>Acidobacteriota</taxon>
        <taxon>Holophagae</taxon>
        <taxon>Thermotomaculales</taxon>
        <taxon>Thermotomaculaceae</taxon>
        <taxon>Thermotomaculum</taxon>
    </lineage>
</organism>
<evidence type="ECO:0000256" key="1">
    <source>
        <dbReference type="ARBA" id="ARBA00022670"/>
    </source>
</evidence>
<dbReference type="GO" id="GO:0004177">
    <property type="term" value="F:aminopeptidase activity"/>
    <property type="evidence" value="ECO:0007669"/>
    <property type="project" value="UniProtKB-KW"/>
</dbReference>
<dbReference type="PANTHER" id="PTHR46112">
    <property type="entry name" value="AMINOPEPTIDASE"/>
    <property type="match status" value="1"/>
</dbReference>
<dbReference type="CDD" id="cd01092">
    <property type="entry name" value="APP-like"/>
    <property type="match status" value="1"/>
</dbReference>
<dbReference type="Gene3D" id="3.90.230.10">
    <property type="entry name" value="Creatinase/methionine aminopeptidase superfamily"/>
    <property type="match status" value="1"/>
</dbReference>
<keyword evidence="4" id="KW-0482">Metalloprotease</keyword>
<name>A0A7R6PYC1_9BACT</name>
<sequence>MKNFQFDFKNRIQKLRDFLCLKKQKAVLFTDLKDIFYFSGFKGSKAFLLITGDKEFLITDFRYFEKVDKDGCYGELFKVKSSYFDDTAGFIFSLKIKEIVLDEAKTTCEIYNELTSRLPETSFSFQKNISNEIRGVKEKEEIEIIKEGALKTSKVFEKALSFLTKGITEKSFALILEDLLKKEGFENVSFPPIVLFGKNSSMPHGESGNTPLDENQAVLVDFGGIYKGYCTDFTRTLFFGNPDSSFIHIYSKLLNCQKTVIDKARTGMKAFQVDAIGRECLDSVSLGEFFQHSLGHGVGLEIHESPMVSPFSDIVIENGMVFTVEPGVYFENRFGIRIEDMVVVENDRLNVLTDFPKELILIKQE</sequence>
<keyword evidence="3 8" id="KW-0378">Hydrolase</keyword>
<dbReference type="InterPro" id="IPR036005">
    <property type="entry name" value="Creatinase/aminopeptidase-like"/>
</dbReference>
<dbReference type="EMBL" id="AP017470">
    <property type="protein sequence ID" value="BBB31858.1"/>
    <property type="molecule type" value="Genomic_DNA"/>
</dbReference>
<dbReference type="PANTHER" id="PTHR46112:SF3">
    <property type="entry name" value="AMINOPEPTIDASE YPDF"/>
    <property type="match status" value="1"/>
</dbReference>
<reference evidence="8 9" key="1">
    <citation type="journal article" date="2012" name="Extremophiles">
        <title>Thermotomaculum hydrothermale gen. nov., sp. nov., a novel heterotrophic thermophile within the phylum Acidobacteria from a deep-sea hydrothermal vent chimney in the Southern Okinawa Trough.</title>
        <authorList>
            <person name="Izumi H."/>
            <person name="Nunoura T."/>
            <person name="Miyazaki M."/>
            <person name="Mino S."/>
            <person name="Toki T."/>
            <person name="Takai K."/>
            <person name="Sako Y."/>
            <person name="Sawabe T."/>
            <person name="Nakagawa S."/>
        </authorList>
    </citation>
    <scope>NUCLEOTIDE SEQUENCE [LARGE SCALE GENOMIC DNA]</scope>
    <source>
        <strain evidence="8 9">AC55</strain>
    </source>
</reference>
<dbReference type="InterPro" id="IPR000994">
    <property type="entry name" value="Pept_M24"/>
</dbReference>
<protein>
    <submittedName>
        <fullName evidence="8">Xaa-Pro aminopeptidase</fullName>
        <ecNumber evidence="8">3.4.11.9</ecNumber>
    </submittedName>
</protein>
<dbReference type="GO" id="GO:0006508">
    <property type="term" value="P:proteolysis"/>
    <property type="evidence" value="ECO:0007669"/>
    <property type="project" value="UniProtKB-KW"/>
</dbReference>
<dbReference type="Pfam" id="PF01321">
    <property type="entry name" value="Creatinase_N"/>
    <property type="match status" value="1"/>
</dbReference>
<evidence type="ECO:0000259" key="7">
    <source>
        <dbReference type="Pfam" id="PF01321"/>
    </source>
</evidence>
<dbReference type="EC" id="3.4.11.9" evidence="8"/>
<dbReference type="SUPFAM" id="SSF55920">
    <property type="entry name" value="Creatinase/aminopeptidase"/>
    <property type="match status" value="1"/>
</dbReference>
<dbReference type="KEGG" id="thyd:TTHT_0234"/>
<dbReference type="SUPFAM" id="SSF53092">
    <property type="entry name" value="Creatinase/prolidase N-terminal domain"/>
    <property type="match status" value="1"/>
</dbReference>